<name>A0A3N4LG20_9PEZI</name>
<keyword evidence="2" id="KW-1185">Reference proteome</keyword>
<evidence type="ECO:0000313" key="2">
    <source>
        <dbReference type="Proteomes" id="UP000267821"/>
    </source>
</evidence>
<proteinExistence type="predicted"/>
<reference evidence="1 2" key="1">
    <citation type="journal article" date="2018" name="Nat. Ecol. Evol.">
        <title>Pezizomycetes genomes reveal the molecular basis of ectomycorrhizal truffle lifestyle.</title>
        <authorList>
            <person name="Murat C."/>
            <person name="Payen T."/>
            <person name="Noel B."/>
            <person name="Kuo A."/>
            <person name="Morin E."/>
            <person name="Chen J."/>
            <person name="Kohler A."/>
            <person name="Krizsan K."/>
            <person name="Balestrini R."/>
            <person name="Da Silva C."/>
            <person name="Montanini B."/>
            <person name="Hainaut M."/>
            <person name="Levati E."/>
            <person name="Barry K.W."/>
            <person name="Belfiori B."/>
            <person name="Cichocki N."/>
            <person name="Clum A."/>
            <person name="Dockter R.B."/>
            <person name="Fauchery L."/>
            <person name="Guy J."/>
            <person name="Iotti M."/>
            <person name="Le Tacon F."/>
            <person name="Lindquist E.A."/>
            <person name="Lipzen A."/>
            <person name="Malagnac F."/>
            <person name="Mello A."/>
            <person name="Molinier V."/>
            <person name="Miyauchi S."/>
            <person name="Poulain J."/>
            <person name="Riccioni C."/>
            <person name="Rubini A."/>
            <person name="Sitrit Y."/>
            <person name="Splivallo R."/>
            <person name="Traeger S."/>
            <person name="Wang M."/>
            <person name="Zifcakova L."/>
            <person name="Wipf D."/>
            <person name="Zambonelli A."/>
            <person name="Paolocci F."/>
            <person name="Nowrousian M."/>
            <person name="Ottonello S."/>
            <person name="Baldrian P."/>
            <person name="Spatafora J.W."/>
            <person name="Henrissat B."/>
            <person name="Nagy L.G."/>
            <person name="Aury J.M."/>
            <person name="Wincker P."/>
            <person name="Grigoriev I.V."/>
            <person name="Bonfante P."/>
            <person name="Martin F.M."/>
        </authorList>
    </citation>
    <scope>NUCLEOTIDE SEQUENCE [LARGE SCALE GENOMIC DNA]</scope>
    <source>
        <strain evidence="1 2">ATCC MYA-4762</strain>
    </source>
</reference>
<dbReference type="InParanoid" id="A0A3N4LG20"/>
<gene>
    <name evidence="1" type="ORF">L211DRAFT_407680</name>
</gene>
<organism evidence="1 2">
    <name type="scientific">Terfezia boudieri ATCC MYA-4762</name>
    <dbReference type="NCBI Taxonomy" id="1051890"/>
    <lineage>
        <taxon>Eukaryota</taxon>
        <taxon>Fungi</taxon>
        <taxon>Dikarya</taxon>
        <taxon>Ascomycota</taxon>
        <taxon>Pezizomycotina</taxon>
        <taxon>Pezizomycetes</taxon>
        <taxon>Pezizales</taxon>
        <taxon>Pezizaceae</taxon>
        <taxon>Terfezia</taxon>
    </lineage>
</organism>
<dbReference type="AlphaFoldDB" id="A0A3N4LG20"/>
<dbReference type="OrthoDB" id="10259024at2759"/>
<dbReference type="EMBL" id="ML121556">
    <property type="protein sequence ID" value="RPB21830.1"/>
    <property type="molecule type" value="Genomic_DNA"/>
</dbReference>
<feature type="non-terminal residue" evidence="1">
    <location>
        <position position="94"/>
    </location>
</feature>
<dbReference type="Proteomes" id="UP000267821">
    <property type="component" value="Unassembled WGS sequence"/>
</dbReference>
<evidence type="ECO:0000313" key="1">
    <source>
        <dbReference type="EMBL" id="RPB21830.1"/>
    </source>
</evidence>
<sequence>MSDRLSAHIRNFPSINTGKLCLTTPTHIWRETLVKETLTLNKVLSKHLPPPTLMCIMGPVFANYKEKLMEVYSTVELKSEGAKEKMLKDAELFQ</sequence>
<protein>
    <submittedName>
        <fullName evidence="1">Uncharacterized protein</fullName>
    </submittedName>
</protein>
<accession>A0A3N4LG20</accession>